<dbReference type="EMBL" id="MLHN01000017">
    <property type="protein sequence ID" value="OOF49293.1"/>
    <property type="molecule type" value="Genomic_DNA"/>
</dbReference>
<dbReference type="STRING" id="1908264.BKK54_09190"/>
<organism evidence="1 2">
    <name type="scientific">Rodentibacter genomosp. 1</name>
    <dbReference type="NCBI Taxonomy" id="1908264"/>
    <lineage>
        <taxon>Bacteria</taxon>
        <taxon>Pseudomonadati</taxon>
        <taxon>Pseudomonadota</taxon>
        <taxon>Gammaproteobacteria</taxon>
        <taxon>Pasteurellales</taxon>
        <taxon>Pasteurellaceae</taxon>
        <taxon>Rodentibacter</taxon>
    </lineage>
</organism>
<reference evidence="1 2" key="1">
    <citation type="submission" date="2016-10" db="EMBL/GenBank/DDBJ databases">
        <title>Rodentibacter gen. nov. and new species.</title>
        <authorList>
            <person name="Christensen H."/>
        </authorList>
    </citation>
    <scope>NUCLEOTIDE SEQUENCE [LARGE SCALE GENOMIC DNA]</scope>
    <source>
        <strain evidence="2">ppn416</strain>
    </source>
</reference>
<dbReference type="RefSeq" id="WP_077542808.1">
    <property type="nucleotide sequence ID" value="NZ_MLHN01000017.1"/>
</dbReference>
<sequence>MTNSVITKKQISDMISEEFRYFFDLRLDSVTSDLQQPFQLLVEAINLFCKFANINKKAELFFNLGNQGTAFSYDFVFQYHINPPAIHIYYNNCIFFNLDISKQCDSRMQIAMYLEELAHCYMNISDEILVKKVVCSMYPLVRYNELEDQYEINE</sequence>
<evidence type="ECO:0000313" key="2">
    <source>
        <dbReference type="Proteomes" id="UP000188481"/>
    </source>
</evidence>
<evidence type="ECO:0000313" key="1">
    <source>
        <dbReference type="EMBL" id="OOF49293.1"/>
    </source>
</evidence>
<protein>
    <submittedName>
        <fullName evidence="1">Uncharacterized protein</fullName>
    </submittedName>
</protein>
<dbReference type="AlphaFoldDB" id="A0A1V3J2X5"/>
<gene>
    <name evidence="1" type="ORF">BKK54_09190</name>
</gene>
<proteinExistence type="predicted"/>
<dbReference type="Proteomes" id="UP000188481">
    <property type="component" value="Unassembled WGS sequence"/>
</dbReference>
<accession>A0A1V3J2X5</accession>
<comment type="caution">
    <text evidence="1">The sequence shown here is derived from an EMBL/GenBank/DDBJ whole genome shotgun (WGS) entry which is preliminary data.</text>
</comment>
<name>A0A1V3J2X5_9PAST</name>
<keyword evidence="2" id="KW-1185">Reference proteome</keyword>